<feature type="compositionally biased region" description="Acidic residues" evidence="7">
    <location>
        <begin position="1076"/>
        <end position="1085"/>
    </location>
</feature>
<dbReference type="Pfam" id="PF01851">
    <property type="entry name" value="PC_rep"/>
    <property type="match status" value="3"/>
</dbReference>
<reference evidence="10 11" key="1">
    <citation type="submission" date="2018-03" db="EMBL/GenBank/DDBJ databases">
        <authorList>
            <person name="Guldener U."/>
        </authorList>
    </citation>
    <scope>NUCLEOTIDE SEQUENCE [LARGE SCALE GENOMIC DNA]</scope>
    <source>
        <strain evidence="10 11">NBRC100155</strain>
    </source>
</reference>
<dbReference type="Pfam" id="PF13646">
    <property type="entry name" value="HEAT_2"/>
    <property type="match status" value="1"/>
</dbReference>
<feature type="region of interest" description="Disordered" evidence="7">
    <location>
        <begin position="297"/>
        <end position="324"/>
    </location>
</feature>
<dbReference type="GO" id="GO:0043161">
    <property type="term" value="P:proteasome-mediated ubiquitin-dependent protein catabolic process"/>
    <property type="evidence" value="ECO:0007669"/>
    <property type="project" value="TreeGrafter"/>
</dbReference>
<dbReference type="GO" id="GO:0008540">
    <property type="term" value="C:proteasome regulatory particle, base subcomplex"/>
    <property type="evidence" value="ECO:0007669"/>
    <property type="project" value="UniProtKB-UniRule"/>
</dbReference>
<proteinExistence type="inferred from homology"/>
<dbReference type="GO" id="GO:0034515">
    <property type="term" value="C:proteasome storage granule"/>
    <property type="evidence" value="ECO:0007669"/>
    <property type="project" value="TreeGrafter"/>
</dbReference>
<dbReference type="GO" id="GO:0030234">
    <property type="term" value="F:enzyme regulator activity"/>
    <property type="evidence" value="ECO:0007669"/>
    <property type="project" value="UniProtKB-UniRule"/>
</dbReference>
<comment type="similarity">
    <text evidence="2 6">Belongs to the proteasome subunit S1 family.</text>
</comment>
<feature type="region of interest" description="Disordered" evidence="7">
    <location>
        <begin position="847"/>
        <end position="915"/>
    </location>
</feature>
<keyword evidence="11" id="KW-1185">Reference proteome</keyword>
<evidence type="ECO:0000256" key="4">
    <source>
        <dbReference type="ARBA" id="ARBA00022737"/>
    </source>
</evidence>
<evidence type="ECO:0000256" key="5">
    <source>
        <dbReference type="ARBA" id="ARBA00022942"/>
    </source>
</evidence>
<dbReference type="InterPro" id="IPR011989">
    <property type="entry name" value="ARM-like"/>
</dbReference>
<dbReference type="InterPro" id="IPR002015">
    <property type="entry name" value="Proteasome/cyclosome_rpt"/>
</dbReference>
<evidence type="ECO:0000256" key="3">
    <source>
        <dbReference type="ARBA" id="ARBA00015684"/>
    </source>
</evidence>
<evidence type="ECO:0000256" key="2">
    <source>
        <dbReference type="ARBA" id="ARBA00006308"/>
    </source>
</evidence>
<evidence type="ECO:0000256" key="1">
    <source>
        <dbReference type="ARBA" id="ARBA00002187"/>
    </source>
</evidence>
<dbReference type="PIRSF" id="PIRSF015947">
    <property type="entry name" value="26S_Psome_Rpn2"/>
    <property type="match status" value="1"/>
</dbReference>
<evidence type="ECO:0000259" key="9">
    <source>
        <dbReference type="Pfam" id="PF21505"/>
    </source>
</evidence>
<organism evidence="10 11">
    <name type="scientific">Ustilago trichophora</name>
    <dbReference type="NCBI Taxonomy" id="86804"/>
    <lineage>
        <taxon>Eukaryota</taxon>
        <taxon>Fungi</taxon>
        <taxon>Dikarya</taxon>
        <taxon>Basidiomycota</taxon>
        <taxon>Ustilaginomycotina</taxon>
        <taxon>Ustilaginomycetes</taxon>
        <taxon>Ustilaginales</taxon>
        <taxon>Ustilaginaceae</taxon>
        <taxon>Ustilago</taxon>
    </lineage>
</organism>
<dbReference type="AlphaFoldDB" id="A0A5C3EQL9"/>
<dbReference type="SUPFAM" id="SSF48371">
    <property type="entry name" value="ARM repeat"/>
    <property type="match status" value="1"/>
</dbReference>
<feature type="region of interest" description="Disordered" evidence="7">
    <location>
        <begin position="1055"/>
        <end position="1138"/>
    </location>
</feature>
<dbReference type="GO" id="GO:0005634">
    <property type="term" value="C:nucleus"/>
    <property type="evidence" value="ECO:0007669"/>
    <property type="project" value="TreeGrafter"/>
</dbReference>
<dbReference type="InterPro" id="IPR040623">
    <property type="entry name" value="RPN2_C"/>
</dbReference>
<accession>A0A5C3EQL9</accession>
<dbReference type="Pfam" id="PF18004">
    <property type="entry name" value="RPN2_C"/>
    <property type="match status" value="1"/>
</dbReference>
<name>A0A5C3EQL9_9BASI</name>
<keyword evidence="4" id="KW-0677">Repeat</keyword>
<dbReference type="Proteomes" id="UP000324022">
    <property type="component" value="Unassembled WGS sequence"/>
</dbReference>
<evidence type="ECO:0000256" key="6">
    <source>
        <dbReference type="PIRNR" id="PIRNR015947"/>
    </source>
</evidence>
<feature type="domain" description="26S proteasome non-ATPase regulatory subunit 1/RPN2 N-terminal" evidence="9">
    <location>
        <begin position="6"/>
        <end position="355"/>
    </location>
</feature>
<evidence type="ECO:0000256" key="7">
    <source>
        <dbReference type="SAM" id="MobiDB-lite"/>
    </source>
</evidence>
<dbReference type="Gene3D" id="1.25.10.10">
    <property type="entry name" value="Leucine-rich Repeat Variant"/>
    <property type="match status" value="1"/>
</dbReference>
<protein>
    <recommendedName>
        <fullName evidence="3 6">26S proteasome regulatory subunit RPN2</fullName>
    </recommendedName>
</protein>
<evidence type="ECO:0000313" key="11">
    <source>
        <dbReference type="Proteomes" id="UP000324022"/>
    </source>
</evidence>
<feature type="domain" description="26S proteasome regulatory subunit RPN2 C-terminal" evidence="8">
    <location>
        <begin position="797"/>
        <end position="944"/>
    </location>
</feature>
<dbReference type="FunFam" id="1.25.10.10:FF:000017">
    <property type="entry name" value="26S proteasome non-ATPase regulatory subunit 1"/>
    <property type="match status" value="1"/>
</dbReference>
<gene>
    <name evidence="10" type="ORF">UTRI_05766_B</name>
</gene>
<dbReference type="PANTHER" id="PTHR10943:SF2">
    <property type="entry name" value="26S PROTEASOME NON-ATPASE REGULATORY SUBUNIT 1"/>
    <property type="match status" value="1"/>
</dbReference>
<feature type="compositionally biased region" description="Low complexity" evidence="7">
    <location>
        <begin position="1086"/>
        <end position="1096"/>
    </location>
</feature>
<dbReference type="PANTHER" id="PTHR10943">
    <property type="entry name" value="26S PROTEASOME NON-ATPASE REGULATORY SUBUNIT"/>
    <property type="match status" value="1"/>
</dbReference>
<comment type="function">
    <text evidence="1 6">Acts as a regulatory subunit of the 26S proteasome which is involved in the ATP-dependent degradation of ubiquitinated proteins.</text>
</comment>
<sequence>MVAPVTSAAGIVALLDEQEPELQSYALKRLDSLVHQFWAEIADAISKIEILYENERFPDRQLAALVASKIYFHLGEHDEALMFALGAGPLFDVEVKDEYVDTVVSKAIDRYIHDNTPTSAAVDATAATPAKAAAQKSEIDPRLKNIVDQMFARCIAEKEFKQALGIALETHRLDVIEEVYSVTHDADLLTYVLESTVGVVPSIEVRNQILHLLVQLFQRLPNPDHFSIGQCYVYLNAPNLASELLFHLIHQAHQPSSSSQANTPHDPLLVAYQLAFDLAESATQEFLENVRRDLSSKSSADAPAVKTETADADADMNGSTETEATTVQSCVERVRSILQGEESIQLYLEFLKRSNKADLPILKATKEALDARSSIYHSALSFANAFMNAGTTSDKFLRENLEWLAKASNWSKFTATAALGILNKGNLKEGISILRPYLPQDGVTSSVYSEGGSLFALGLIHANHGAEVMELLTNTLKSNPAEIVQHGAALGLGAAGMATGNEEVYEELRNVLYTDSAVAGEASGYAMGLVMLGTGSERAVEEMLQYAHETQHEKIIRGLAIGISLLFYGKEEKAEAMIDTLLADKDAILRYGGVYTIALAYAGTANNKAIRRLLHIAVSDVSDDVRRAAVTSLGFLLFRNPTQVPRIVQLLSESYNPHVRYGSTLALGIACAGTGLDEAVDLLEPMTKDPVDFVRQGACIALAMIFIQQNEALNPRVTNARKTFDKIISDKHEDAMAKFGAALAQGLVDAGGRNVTISLQSRGGNANMPAIVGMALFTQFWYWFPLAHFSALAFTPTALIGLNRELRIPEFEFVSEARPSLFAYPTSYKPPSEKKVERVETAVLSTTAKAQARQRNKERERAQAEGGDAMDVDDATTTAKKEEGDVAMEEDVKATSAGKTKAKKERKQEPRSEILPNYSRVTPAQVKFVTFPAESRFVPIRPVQGLGSKVRQDVYNTSSVAGKLLGNSSPAPGASGTVTPAQNVTGGGKSLHQQAVANSASSIGGVGGESNGTQSATVAGPTAEQARSILTSAIGGTGGILLMVDRRSKEEFRALKIGDSDEDGATSAAPRNEVNDSNEDDEISPEDAAAIAAAMAADDDDRGDDKDINSVAGHQTRKDANNGGNDGTAPGTGGPEAR</sequence>
<dbReference type="EMBL" id="OOIN01000048">
    <property type="protein sequence ID" value="SPO32732.1"/>
    <property type="molecule type" value="Genomic_DNA"/>
</dbReference>
<feature type="region of interest" description="Disordered" evidence="7">
    <location>
        <begin position="1001"/>
        <end position="1020"/>
    </location>
</feature>
<dbReference type="InterPro" id="IPR016642">
    <property type="entry name" value="26S_Psome_Rpn2"/>
</dbReference>
<dbReference type="GO" id="GO:0042176">
    <property type="term" value="P:regulation of protein catabolic process"/>
    <property type="evidence" value="ECO:0007669"/>
    <property type="project" value="UniProtKB-UniRule"/>
</dbReference>
<keyword evidence="5 6" id="KW-0647">Proteasome</keyword>
<feature type="compositionally biased region" description="Polar residues" evidence="7">
    <location>
        <begin position="966"/>
        <end position="984"/>
    </location>
</feature>
<dbReference type="OrthoDB" id="261572at2759"/>
<dbReference type="Pfam" id="PF21505">
    <property type="entry name" value="RPN2_N"/>
    <property type="match status" value="1"/>
</dbReference>
<evidence type="ECO:0000259" key="8">
    <source>
        <dbReference type="Pfam" id="PF18004"/>
    </source>
</evidence>
<evidence type="ECO:0000313" key="10">
    <source>
        <dbReference type="EMBL" id="SPO32732.1"/>
    </source>
</evidence>
<dbReference type="InterPro" id="IPR048570">
    <property type="entry name" value="PSMD1_RPN2_N"/>
</dbReference>
<dbReference type="InterPro" id="IPR016024">
    <property type="entry name" value="ARM-type_fold"/>
</dbReference>
<feature type="compositionally biased region" description="Gly residues" evidence="7">
    <location>
        <begin position="1124"/>
        <end position="1138"/>
    </location>
</feature>
<feature type="region of interest" description="Disordered" evidence="7">
    <location>
        <begin position="966"/>
        <end position="995"/>
    </location>
</feature>